<proteinExistence type="predicted"/>
<sequence>MTPRARRQATSAEASPEYRSNPELALAALICLMSRFPARRSPAVAAAIIVHLRLISEDVRLSHGVRHCADSLIDEWAAYAMLCTPGATDAQQRLPS</sequence>
<organism evidence="1 2">
    <name type="scientific">Nitrosospira multiformis</name>
    <dbReference type="NCBI Taxonomy" id="1231"/>
    <lineage>
        <taxon>Bacteria</taxon>
        <taxon>Pseudomonadati</taxon>
        <taxon>Pseudomonadota</taxon>
        <taxon>Betaproteobacteria</taxon>
        <taxon>Nitrosomonadales</taxon>
        <taxon>Nitrosomonadaceae</taxon>
        <taxon>Nitrosospira</taxon>
    </lineage>
</organism>
<gene>
    <name evidence="1" type="ORF">SAMN05216402_1663</name>
</gene>
<evidence type="ECO:0000313" key="2">
    <source>
        <dbReference type="Proteomes" id="UP000183471"/>
    </source>
</evidence>
<reference evidence="1 2" key="1">
    <citation type="submission" date="2016-10" db="EMBL/GenBank/DDBJ databases">
        <authorList>
            <person name="Varghese N."/>
            <person name="Submissions S."/>
        </authorList>
    </citation>
    <scope>NUCLEOTIDE SEQUENCE [LARGE SCALE GENOMIC DNA]</scope>
    <source>
        <strain evidence="1 2">Nl1</strain>
    </source>
</reference>
<evidence type="ECO:0000313" key="1">
    <source>
        <dbReference type="EMBL" id="SDQ64170.1"/>
    </source>
</evidence>
<dbReference type="EMBL" id="FNKY01000001">
    <property type="protein sequence ID" value="SDQ64170.1"/>
    <property type="molecule type" value="Genomic_DNA"/>
</dbReference>
<name>A0ABY0TCY7_9PROT</name>
<accession>A0ABY0TCY7</accession>
<keyword evidence="2" id="KW-1185">Reference proteome</keyword>
<dbReference type="Proteomes" id="UP000183471">
    <property type="component" value="Unassembled WGS sequence"/>
</dbReference>
<dbReference type="RefSeq" id="WP_074631897.1">
    <property type="nucleotide sequence ID" value="NZ_FNKY01000001.1"/>
</dbReference>
<comment type="caution">
    <text evidence="1">The sequence shown here is derived from an EMBL/GenBank/DDBJ whole genome shotgun (WGS) entry which is preliminary data.</text>
</comment>
<protein>
    <submittedName>
        <fullName evidence="1">Uncharacterized protein</fullName>
    </submittedName>
</protein>